<feature type="binding site" evidence="3">
    <location>
        <position position="178"/>
    </location>
    <ligand>
        <name>Zn(2+)</name>
        <dbReference type="ChEBI" id="CHEBI:29105"/>
        <label>1</label>
        <note>catalytic</note>
    </ligand>
</feature>
<protein>
    <submittedName>
        <fullName evidence="4">Fructose-bisphosphate aldolase class II</fullName>
    </submittedName>
</protein>
<dbReference type="Pfam" id="PF01116">
    <property type="entry name" value="F_bP_aldolase"/>
    <property type="match status" value="1"/>
</dbReference>
<feature type="binding site" evidence="2">
    <location>
        <position position="179"/>
    </location>
    <ligand>
        <name>dihydroxyacetone phosphate</name>
        <dbReference type="ChEBI" id="CHEBI:57642"/>
    </ligand>
</feature>
<feature type="binding site" evidence="2">
    <location>
        <begin position="230"/>
        <end position="233"/>
    </location>
    <ligand>
        <name>dihydroxyacetone phosphate</name>
        <dbReference type="ChEBI" id="CHEBI:57642"/>
    </ligand>
</feature>
<evidence type="ECO:0000313" key="5">
    <source>
        <dbReference type="Proteomes" id="UP000295008"/>
    </source>
</evidence>
<proteinExistence type="predicted"/>
<organism evidence="4 5">
    <name type="scientific">Hydrogenispora ethanolica</name>
    <dbReference type="NCBI Taxonomy" id="1082276"/>
    <lineage>
        <taxon>Bacteria</taxon>
        <taxon>Bacillati</taxon>
        <taxon>Bacillota</taxon>
        <taxon>Hydrogenispora</taxon>
    </lineage>
</organism>
<dbReference type="PIRSF" id="PIRSF001359">
    <property type="entry name" value="F_bP_aldolase_II"/>
    <property type="match status" value="1"/>
</dbReference>
<dbReference type="NCBIfam" id="TIGR00167">
    <property type="entry name" value="cbbA"/>
    <property type="match status" value="1"/>
</dbReference>
<dbReference type="RefSeq" id="WP_132012635.1">
    <property type="nucleotide sequence ID" value="NZ_SLUN01000002.1"/>
</dbReference>
<evidence type="ECO:0000313" key="4">
    <source>
        <dbReference type="EMBL" id="TCL76455.1"/>
    </source>
</evidence>
<dbReference type="InterPro" id="IPR013785">
    <property type="entry name" value="Aldolase_TIM"/>
</dbReference>
<keyword evidence="3" id="KW-0479">Metal-binding</keyword>
<name>A0A4R1SAB5_HYDET</name>
<dbReference type="Proteomes" id="UP000295008">
    <property type="component" value="Unassembled WGS sequence"/>
</dbReference>
<feature type="binding site" evidence="3">
    <location>
        <position position="104"/>
    </location>
    <ligand>
        <name>Zn(2+)</name>
        <dbReference type="ChEBI" id="CHEBI:29105"/>
        <label>2</label>
    </ligand>
</feature>
<feature type="active site" description="Proton donor" evidence="1">
    <location>
        <position position="82"/>
    </location>
</feature>
<dbReference type="PANTHER" id="PTHR30304:SF0">
    <property type="entry name" value="D-TAGATOSE-1,6-BISPHOSPHATE ALDOLASE SUBUNIT GATY-RELATED"/>
    <property type="match status" value="1"/>
</dbReference>
<gene>
    <name evidence="4" type="ORF">EDC14_1002214</name>
</gene>
<evidence type="ECO:0000256" key="1">
    <source>
        <dbReference type="PIRSR" id="PIRSR001359-1"/>
    </source>
</evidence>
<dbReference type="GO" id="GO:0016832">
    <property type="term" value="F:aldehyde-lyase activity"/>
    <property type="evidence" value="ECO:0007669"/>
    <property type="project" value="InterPro"/>
</dbReference>
<dbReference type="OrthoDB" id="9803995at2"/>
<dbReference type="EMBL" id="SLUN01000002">
    <property type="protein sequence ID" value="TCL76455.1"/>
    <property type="molecule type" value="Genomic_DNA"/>
</dbReference>
<dbReference type="InterPro" id="IPR000771">
    <property type="entry name" value="FBA_II"/>
</dbReference>
<dbReference type="Gene3D" id="3.20.20.70">
    <property type="entry name" value="Aldolase class I"/>
    <property type="match status" value="1"/>
</dbReference>
<keyword evidence="5" id="KW-1185">Reference proteome</keyword>
<evidence type="ECO:0000256" key="3">
    <source>
        <dbReference type="PIRSR" id="PIRSR001359-3"/>
    </source>
</evidence>
<dbReference type="GO" id="GO:0005975">
    <property type="term" value="P:carbohydrate metabolic process"/>
    <property type="evidence" value="ECO:0007669"/>
    <property type="project" value="InterPro"/>
</dbReference>
<dbReference type="InterPro" id="IPR050246">
    <property type="entry name" value="Class_II_FBP_aldolase"/>
</dbReference>
<reference evidence="4 5" key="1">
    <citation type="submission" date="2019-03" db="EMBL/GenBank/DDBJ databases">
        <title>Genomic Encyclopedia of Type Strains, Phase IV (KMG-IV): sequencing the most valuable type-strain genomes for metagenomic binning, comparative biology and taxonomic classification.</title>
        <authorList>
            <person name="Goeker M."/>
        </authorList>
    </citation>
    <scope>NUCLEOTIDE SEQUENCE [LARGE SCALE GENOMIC DNA]</scope>
    <source>
        <strain evidence="4 5">LX-B</strain>
    </source>
</reference>
<dbReference type="AlphaFoldDB" id="A0A4R1SAB5"/>
<comment type="caution">
    <text evidence="4">The sequence shown here is derived from an EMBL/GenBank/DDBJ whole genome shotgun (WGS) entry which is preliminary data.</text>
</comment>
<dbReference type="SUPFAM" id="SSF51569">
    <property type="entry name" value="Aldolase"/>
    <property type="match status" value="1"/>
</dbReference>
<feature type="binding site" evidence="3">
    <location>
        <position position="208"/>
    </location>
    <ligand>
        <name>Zn(2+)</name>
        <dbReference type="ChEBI" id="CHEBI:29105"/>
        <label>1</label>
        <note>catalytic</note>
    </ligand>
</feature>
<dbReference type="PANTHER" id="PTHR30304">
    <property type="entry name" value="D-TAGATOSE-1,6-BISPHOSPHATE ALDOLASE"/>
    <property type="match status" value="1"/>
</dbReference>
<evidence type="ECO:0000256" key="2">
    <source>
        <dbReference type="PIRSR" id="PIRSR001359-2"/>
    </source>
</evidence>
<dbReference type="GO" id="GO:0008270">
    <property type="term" value="F:zinc ion binding"/>
    <property type="evidence" value="ECO:0007669"/>
    <property type="project" value="InterPro"/>
</dbReference>
<comment type="cofactor">
    <cofactor evidence="3">
        <name>Zn(2+)</name>
        <dbReference type="ChEBI" id="CHEBI:29105"/>
    </cofactor>
    <text evidence="3">Binds 2 Zn(2+) ions per subunit. One is catalytic and the other provides a structural contribution.</text>
</comment>
<keyword evidence="3" id="KW-0862">Zinc</keyword>
<feature type="binding site" evidence="3">
    <location>
        <position position="83"/>
    </location>
    <ligand>
        <name>Zn(2+)</name>
        <dbReference type="ChEBI" id="CHEBI:29105"/>
        <label>1</label>
        <note>catalytic</note>
    </ligand>
</feature>
<feature type="binding site" evidence="3">
    <location>
        <position position="134"/>
    </location>
    <ligand>
        <name>Zn(2+)</name>
        <dbReference type="ChEBI" id="CHEBI:29105"/>
        <label>2</label>
    </ligand>
</feature>
<dbReference type="CDD" id="cd00947">
    <property type="entry name" value="TBP_aldolase_IIB"/>
    <property type="match status" value="1"/>
</dbReference>
<accession>A0A4R1SAB5</accession>
<feature type="binding site" evidence="2">
    <location>
        <begin position="209"/>
        <end position="211"/>
    </location>
    <ligand>
        <name>dihydroxyacetone phosphate</name>
        <dbReference type="ChEBI" id="CHEBI:57642"/>
    </ligand>
</feature>
<sequence length="303" mass="33390">MYVTMKKLLDDAHQHGYAVIAANCINLEMARGIIDAAIEENAPIILNIGQGQMTNHADGELMSGLIQRLAQRTPVPIALNLDHGKDYERLTHAFRHGFSSVMIDASQYPLEENIRLTQEIVKLAHSQGVTVEAELGKVGMASQGDQGNQSFFTDPEEAKYFVAQTQVDALAVAIGTAHGSYPKGMEPKIDFERLKAIKALLNMPLVLHGGSNSGDENIRQAVAHGINKINVATDNFNACRDFLARQLAEHPDTDFLRLMIDMENAVKESTRRYIRLSGSAGRAAHFVFKNERAARQVDTTSHE</sequence>